<feature type="domain" description="FAS1" evidence="2">
    <location>
        <begin position="27"/>
        <end position="176"/>
    </location>
</feature>
<sequence length="848" mass="95008">MMEGSWKVCRVLILVYLVNYVHGQVIRENILQVLQQTTGFSKFAQLVDRAKLRRIFESQTTLTLFAFNDTAYNNLPYQERNIIDSYSEADLADYIKFCTIYGNRLTTSEMRDNLQMRSMASNGDKLFINRVYRRYTTSAGTFGPTKFYVNGVEISEGINRDIPAQNGVVHGMNGVMRKTSQRTAYGWIMEPEDSAQRFTLFTDLMSYLYQMDSINDLSSPDKITTFLVPNNNAMQKIPLVQLERLKSDRVELQRILQAHYIPNRAVFTNCIFHNDAATNAKGLPIIFRKPSGYNVYVNSDGVSAAIIEGNITVSNGVVHVVDQLLGFVYNNIREQIQLESTKFEQLINLGSESVKSSLVQPSGVTVFVPLDTAFQRVANIRWANLNSNQTLVDMVLRLHILQPNNMITISSLPGISGYESRMYRQTMYQNEQLTIYNERNETWVQGGNVKARIIRPDIKTVNGMVHIIDSVLGIPYLDLPMLICHDVWLLRTYDYMRRVGLKNYLTDRRFTAEKCSFEIYGYPPNYGSAVISNQQGTTCPTYCGQASYANQYPCNTAQCQSSGGGALAQCAQCTNPAYANQYPCNTATCLNSGSGGSSSTQCPAYCSQASYANQYPCNTATCQTSSGTNCPSYCLQPAYANDQACLSCNGGSTSQCPTQYMSYCSNPANANQSPCNTYPCNMLNGMNTGSQGSTYDLGFCGSTTDACDFTVFVPNSSAIDYFSVSNNGYRVMRDTPRFQWLFKRLILPGRLYIEKIGNGNHQMKMLNGELVTLTKTNDRDVRIYFGGAKANVIHMDEGATNGVMHIIDQLLFVNDDLTRDVSAGGHVTFTQWLIFGTILITRFLRFLR</sequence>
<evidence type="ECO:0000256" key="1">
    <source>
        <dbReference type="SAM" id="SignalP"/>
    </source>
</evidence>
<dbReference type="Gene3D" id="2.30.180.10">
    <property type="entry name" value="FAS1 domain"/>
    <property type="match status" value="4"/>
</dbReference>
<dbReference type="KEGG" id="cvn:111112294"/>
<dbReference type="RefSeq" id="XP_022305412.1">
    <property type="nucleotide sequence ID" value="XM_022449704.1"/>
</dbReference>
<gene>
    <name evidence="4" type="primary">LOC111112294</name>
</gene>
<name>A0A8B8BQ01_CRAVI</name>
<dbReference type="OrthoDB" id="7700931at2759"/>
<proteinExistence type="predicted"/>
<dbReference type="GO" id="GO:0050839">
    <property type="term" value="F:cell adhesion molecule binding"/>
    <property type="evidence" value="ECO:0007669"/>
    <property type="project" value="TreeGrafter"/>
</dbReference>
<dbReference type="GO" id="GO:0005615">
    <property type="term" value="C:extracellular space"/>
    <property type="evidence" value="ECO:0007669"/>
    <property type="project" value="TreeGrafter"/>
</dbReference>
<dbReference type="InterPro" id="IPR036378">
    <property type="entry name" value="FAS1_dom_sf"/>
</dbReference>
<evidence type="ECO:0000313" key="3">
    <source>
        <dbReference type="Proteomes" id="UP000694844"/>
    </source>
</evidence>
<reference evidence="4" key="1">
    <citation type="submission" date="2025-08" db="UniProtKB">
        <authorList>
            <consortium name="RefSeq"/>
        </authorList>
    </citation>
    <scope>IDENTIFICATION</scope>
    <source>
        <tissue evidence="4">Whole sample</tissue>
    </source>
</reference>
<accession>A0A8B8BQ01</accession>
<feature type="domain" description="FAS1" evidence="2">
    <location>
        <begin position="330"/>
        <end position="472"/>
    </location>
</feature>
<feature type="chain" id="PRO_5034998812" evidence="1">
    <location>
        <begin position="24"/>
        <end position="848"/>
    </location>
</feature>
<dbReference type="InterPro" id="IPR000782">
    <property type="entry name" value="FAS1_domain"/>
</dbReference>
<dbReference type="PROSITE" id="PS50213">
    <property type="entry name" value="FAS1"/>
    <property type="match status" value="4"/>
</dbReference>
<dbReference type="GO" id="GO:0030198">
    <property type="term" value="P:extracellular matrix organization"/>
    <property type="evidence" value="ECO:0007669"/>
    <property type="project" value="TreeGrafter"/>
</dbReference>
<dbReference type="SUPFAM" id="SSF82153">
    <property type="entry name" value="FAS1 domain"/>
    <property type="match status" value="4"/>
</dbReference>
<organism evidence="3 4">
    <name type="scientific">Crassostrea virginica</name>
    <name type="common">Eastern oyster</name>
    <dbReference type="NCBI Taxonomy" id="6565"/>
    <lineage>
        <taxon>Eukaryota</taxon>
        <taxon>Metazoa</taxon>
        <taxon>Spiralia</taxon>
        <taxon>Lophotrochozoa</taxon>
        <taxon>Mollusca</taxon>
        <taxon>Bivalvia</taxon>
        <taxon>Autobranchia</taxon>
        <taxon>Pteriomorphia</taxon>
        <taxon>Ostreida</taxon>
        <taxon>Ostreoidea</taxon>
        <taxon>Ostreidae</taxon>
        <taxon>Crassostrea</taxon>
    </lineage>
</organism>
<feature type="domain" description="FAS1" evidence="2">
    <location>
        <begin position="185"/>
        <end position="325"/>
    </location>
</feature>
<dbReference type="Proteomes" id="UP000694844">
    <property type="component" value="Chromosome 9"/>
</dbReference>
<dbReference type="GeneID" id="111112294"/>
<dbReference type="InterPro" id="IPR050904">
    <property type="entry name" value="Adhesion/Biosynth-related"/>
</dbReference>
<dbReference type="PANTHER" id="PTHR10900">
    <property type="entry name" value="PERIOSTIN-RELATED"/>
    <property type="match status" value="1"/>
</dbReference>
<dbReference type="Pfam" id="PF02469">
    <property type="entry name" value="Fasciclin"/>
    <property type="match status" value="4"/>
</dbReference>
<evidence type="ECO:0000259" key="2">
    <source>
        <dbReference type="PROSITE" id="PS50213"/>
    </source>
</evidence>
<protein>
    <submittedName>
        <fullName evidence="4">Fasciclin-1-like isoform X1</fullName>
    </submittedName>
</protein>
<dbReference type="GO" id="GO:0031012">
    <property type="term" value="C:extracellular matrix"/>
    <property type="evidence" value="ECO:0007669"/>
    <property type="project" value="TreeGrafter"/>
</dbReference>
<dbReference type="AlphaFoldDB" id="A0A8B8BQ01"/>
<dbReference type="PANTHER" id="PTHR10900:SF77">
    <property type="entry name" value="FI19380P1"/>
    <property type="match status" value="1"/>
</dbReference>
<keyword evidence="1" id="KW-0732">Signal</keyword>
<evidence type="ECO:0000313" key="4">
    <source>
        <dbReference type="RefSeq" id="XP_022305412.1"/>
    </source>
</evidence>
<feature type="signal peptide" evidence="1">
    <location>
        <begin position="1"/>
        <end position="23"/>
    </location>
</feature>
<dbReference type="SMART" id="SM00554">
    <property type="entry name" value="FAS1"/>
    <property type="match status" value="4"/>
</dbReference>
<dbReference type="GO" id="GO:0007155">
    <property type="term" value="P:cell adhesion"/>
    <property type="evidence" value="ECO:0007669"/>
    <property type="project" value="TreeGrafter"/>
</dbReference>
<keyword evidence="3" id="KW-1185">Reference proteome</keyword>
<feature type="domain" description="FAS1" evidence="2">
    <location>
        <begin position="679"/>
        <end position="811"/>
    </location>
</feature>